<dbReference type="Gene3D" id="3.30.565.10">
    <property type="entry name" value="Histidine kinase-like ATPase, C-terminal domain"/>
    <property type="match status" value="1"/>
</dbReference>
<dbReference type="AlphaFoldDB" id="A0A1Z4M0M4"/>
<sequence>MALSQEKDFPKNIDQNNLICRVINCIRNSSELKQIFKKIAAEVRLFLATDRVMIYKFYSDGSGKVVAESINNDILPSLLGLNFPADDIPNHAREMFIKSRVRSVINLETGEIGKSPVCETETGEIISEDISYRSVDPCHVEYLTAMGVNSSIVVPIFDDEQLWGLLVSHHSQSRSVSEQELEVMQMVVSQLSLAIAHNTLLTQASEKAKREAIVSNIATLLHSSKDIPLQAALEKAVAAFQGCGGRLCIRNQTSKSLNECLQSESELIQIYTNGQQPTIPDSAQYHLMEQYSVWGEYYKYGNYQVWAISDIHQIPSLRNLKTAFQNTKIRSILMIPLEYHQQLLGYLSIFREEIDTEILWAGQFDSDKRQNYPRKSFEMWRESKTAQVRQWIPEEIELAEKLGKQFSTAIHQYDLNQQLQAFNHNLESQVKQRTDALQQATKQRKILFEVVSKIRESLDLNVIFQTTTQQVCEVLQANRVAVFRFNVDWSGEFVAEFVNEGWVKLVNSNVTNIWEDTYLQETQGGKYRFNKSTVVNDIYEAGYADCHIELLEQFQAKAYAVAPIFRGEKLWGLLAVYQNSAPRNWKALEIKLLCQTAIQFGVAIEQSELLTQTKQQAISLEKASEQQRLLFNLVTKMRKSLNLDTIFKTTTKELRRILNTDRVGVYRFEPDSEYNCGELIAEDISPGIYSALAVKIKDSCFGENCVTKHHRGRVCVVSDIYNAGLKDCHVAILEKFQVRANIVAPVMKGDRLWGLLCVHQCNKPRDWKSSEVQFVTQVAVQLSVALQQADFLAQSRLQTEEIKTTLNNLRKAQTQLIQSEKMSSLGQLVAGIAHEINNPVNFIYGNINHIHQYAEDLLGILELYQQSCSISNCEINERAEEIELDFLVDDLPRILSSMKIGASRIREIVLSLRNFSRLDEADLKDADIHEGIESTLLILQYRLKAKADSPGIKVIKEYGNLPQIECYAGQLNQVLMNILSNAIDVLQEGVGKAFWEVETENKSQTPKIRICTEVKEDNNRILIRIADNGLGMTEEVIKRMFDPFFTTKPVGKGTGLGLSISYQIIVDKHNGSFNCKSLPNKGTEFLIEIPVKHTNQERKGV</sequence>
<evidence type="ECO:0000256" key="4">
    <source>
        <dbReference type="ARBA" id="ARBA00022553"/>
    </source>
</evidence>
<dbReference type="InterPro" id="IPR004358">
    <property type="entry name" value="Sig_transdc_His_kin-like_C"/>
</dbReference>
<keyword evidence="6" id="KW-0902">Two-component regulatory system</keyword>
<dbReference type="EC" id="2.7.13.3" evidence="3"/>
<proteinExistence type="inferred from homology"/>
<dbReference type="SMART" id="SM00065">
    <property type="entry name" value="GAF"/>
    <property type="match status" value="4"/>
</dbReference>
<dbReference type="Pfam" id="PF02518">
    <property type="entry name" value="HATPase_c"/>
    <property type="match status" value="1"/>
</dbReference>
<evidence type="ECO:0000313" key="9">
    <source>
        <dbReference type="EMBL" id="BAY86997.1"/>
    </source>
</evidence>
<feature type="domain" description="Phytochrome chromophore attachment site" evidence="7">
    <location>
        <begin position="31"/>
        <end position="190"/>
    </location>
</feature>
<feature type="domain" description="Histidine kinase" evidence="8">
    <location>
        <begin position="831"/>
        <end position="1093"/>
    </location>
</feature>
<name>A0A1Z4M0M4_9CYAN</name>
<dbReference type="PROSITE" id="PS50109">
    <property type="entry name" value="HIS_KIN"/>
    <property type="match status" value="1"/>
</dbReference>
<dbReference type="InterPro" id="IPR029016">
    <property type="entry name" value="GAF-like_dom_sf"/>
</dbReference>
<dbReference type="PRINTS" id="PR00344">
    <property type="entry name" value="BCTRLSENSOR"/>
</dbReference>
<dbReference type="PANTHER" id="PTHR43065:SF50">
    <property type="entry name" value="HISTIDINE KINASE"/>
    <property type="match status" value="1"/>
</dbReference>
<dbReference type="SUPFAM" id="SSF55781">
    <property type="entry name" value="GAF domain-like"/>
    <property type="match status" value="4"/>
</dbReference>
<evidence type="ECO:0000259" key="7">
    <source>
        <dbReference type="PROSITE" id="PS50046"/>
    </source>
</evidence>
<dbReference type="GO" id="GO:0009584">
    <property type="term" value="P:detection of visible light"/>
    <property type="evidence" value="ECO:0007669"/>
    <property type="project" value="InterPro"/>
</dbReference>
<protein>
    <recommendedName>
        <fullName evidence="3">histidine kinase</fullName>
        <ecNumber evidence="3">2.7.13.3</ecNumber>
    </recommendedName>
</protein>
<dbReference type="SMART" id="SM00387">
    <property type="entry name" value="HATPase_c"/>
    <property type="match status" value="1"/>
</dbReference>
<dbReference type="Pfam" id="PF01590">
    <property type="entry name" value="GAF"/>
    <property type="match status" value="3"/>
</dbReference>
<evidence type="ECO:0000256" key="1">
    <source>
        <dbReference type="ARBA" id="ARBA00000085"/>
    </source>
</evidence>
<dbReference type="GO" id="GO:0000155">
    <property type="term" value="F:phosphorelay sensor kinase activity"/>
    <property type="evidence" value="ECO:0007669"/>
    <property type="project" value="InterPro"/>
</dbReference>
<feature type="domain" description="Phytochrome chromophore attachment site" evidence="7">
    <location>
        <begin position="459"/>
        <end position="599"/>
    </location>
</feature>
<comment type="catalytic activity">
    <reaction evidence="1">
        <text>ATP + protein L-histidine = ADP + protein N-phospho-L-histidine.</text>
        <dbReference type="EC" id="2.7.13.3"/>
    </reaction>
</comment>
<dbReference type="Gene3D" id="1.10.287.130">
    <property type="match status" value="1"/>
</dbReference>
<evidence type="ECO:0000256" key="3">
    <source>
        <dbReference type="ARBA" id="ARBA00012438"/>
    </source>
</evidence>
<dbReference type="CDD" id="cd00082">
    <property type="entry name" value="HisKA"/>
    <property type="match status" value="1"/>
</dbReference>
<evidence type="ECO:0000259" key="8">
    <source>
        <dbReference type="PROSITE" id="PS50109"/>
    </source>
</evidence>
<dbReference type="SUPFAM" id="SSF55874">
    <property type="entry name" value="ATPase domain of HSP90 chaperone/DNA topoisomerase II/histidine kinase"/>
    <property type="match status" value="1"/>
</dbReference>
<dbReference type="InterPro" id="IPR005467">
    <property type="entry name" value="His_kinase_dom"/>
</dbReference>
<dbReference type="InterPro" id="IPR003018">
    <property type="entry name" value="GAF"/>
</dbReference>
<dbReference type="PANTHER" id="PTHR43065">
    <property type="entry name" value="SENSOR HISTIDINE KINASE"/>
    <property type="match status" value="1"/>
</dbReference>
<dbReference type="PROSITE" id="PS50046">
    <property type="entry name" value="PHYTOCHROME_2"/>
    <property type="match status" value="3"/>
</dbReference>
<dbReference type="InterPro" id="IPR036097">
    <property type="entry name" value="HisK_dim/P_sf"/>
</dbReference>
<dbReference type="Proteomes" id="UP000218418">
    <property type="component" value="Chromosome"/>
</dbReference>
<evidence type="ECO:0000256" key="2">
    <source>
        <dbReference type="ARBA" id="ARBA00006402"/>
    </source>
</evidence>
<dbReference type="SUPFAM" id="SSF47384">
    <property type="entry name" value="Homodimeric domain of signal transducing histidine kinase"/>
    <property type="match status" value="1"/>
</dbReference>
<feature type="domain" description="Phytochrome chromophore attachment site" evidence="7">
    <location>
        <begin position="642"/>
        <end position="781"/>
    </location>
</feature>
<dbReference type="Gene3D" id="3.30.450.40">
    <property type="match status" value="4"/>
</dbReference>
<keyword evidence="4" id="KW-0597">Phosphoprotein</keyword>
<dbReference type="InterPro" id="IPR003594">
    <property type="entry name" value="HATPase_dom"/>
</dbReference>
<comment type="similarity">
    <text evidence="2">In the N-terminal section; belongs to the phytochrome family.</text>
</comment>
<dbReference type="GO" id="GO:0006355">
    <property type="term" value="P:regulation of DNA-templated transcription"/>
    <property type="evidence" value="ECO:0007669"/>
    <property type="project" value="InterPro"/>
</dbReference>
<keyword evidence="5 9" id="KW-0808">Transferase</keyword>
<dbReference type="EMBL" id="AP018227">
    <property type="protein sequence ID" value="BAY86997.1"/>
    <property type="molecule type" value="Genomic_DNA"/>
</dbReference>
<dbReference type="InterPro" id="IPR003661">
    <property type="entry name" value="HisK_dim/P_dom"/>
</dbReference>
<reference evidence="9 10" key="1">
    <citation type="submission" date="2017-06" db="EMBL/GenBank/DDBJ databases">
        <title>Genome sequencing of cyanobaciteial culture collection at National Institute for Environmental Studies (NIES).</title>
        <authorList>
            <person name="Hirose Y."/>
            <person name="Shimura Y."/>
            <person name="Fujisawa T."/>
            <person name="Nakamura Y."/>
            <person name="Kawachi M."/>
        </authorList>
    </citation>
    <scope>NUCLEOTIDE SEQUENCE [LARGE SCALE GENOMIC DNA]</scope>
    <source>
        <strain evidence="9 10">NIES-267</strain>
    </source>
</reference>
<evidence type="ECO:0000256" key="6">
    <source>
        <dbReference type="ARBA" id="ARBA00023012"/>
    </source>
</evidence>
<gene>
    <name evidence="9" type="ORF">NIES267_65080</name>
</gene>
<dbReference type="InterPro" id="IPR036890">
    <property type="entry name" value="HATPase_C_sf"/>
</dbReference>
<keyword evidence="5 9" id="KW-0418">Kinase</keyword>
<dbReference type="InterPro" id="IPR013515">
    <property type="entry name" value="Phytochrome_cen-reg"/>
</dbReference>
<dbReference type="Pfam" id="PF00360">
    <property type="entry name" value="PHY"/>
    <property type="match status" value="1"/>
</dbReference>
<evidence type="ECO:0000313" key="10">
    <source>
        <dbReference type="Proteomes" id="UP000218418"/>
    </source>
</evidence>
<keyword evidence="10" id="KW-1185">Reference proteome</keyword>
<dbReference type="OrthoDB" id="474548at2"/>
<accession>A0A1Z4M0M4</accession>
<evidence type="ECO:0000256" key="5">
    <source>
        <dbReference type="ARBA" id="ARBA00022777"/>
    </source>
</evidence>
<dbReference type="InterPro" id="IPR016132">
    <property type="entry name" value="Phyto_chromo_attachment"/>
</dbReference>
<organism evidence="9 10">
    <name type="scientific">Calothrix parasitica NIES-267</name>
    <dbReference type="NCBI Taxonomy" id="1973488"/>
    <lineage>
        <taxon>Bacteria</taxon>
        <taxon>Bacillati</taxon>
        <taxon>Cyanobacteriota</taxon>
        <taxon>Cyanophyceae</taxon>
        <taxon>Nostocales</taxon>
        <taxon>Calotrichaceae</taxon>
        <taxon>Calothrix</taxon>
    </lineage>
</organism>